<sequence>MDHHAALQIDSFLPYMRDVSRCEQSLRELNLMWRMIEASAKMNCPLEAKAILPTMAATRAGFNRLEQELVSSLVREKVSNVLEEIGTKAQYVIDIVVRNLYERTADVGFLATDRELCAFVAGLHDDRDMIRARLRAYRSKYTVYDEIILLDDAGNVLVQIDEATPLEGSTDPLLRQTLASDTYVETFRATDLRPGRHEALIYSRRMHHPQTGAVIGVLCLCFHFEEEMASIFRSHRDSAERSNMLLLDGGNRVIASADPRWIPVGAEVPVNRDAAPRLVVYGGREYLARTFSADGYQGYKGPPGWQGQVMIPVELGFTGRATNALTSLDQHVADGLLSHAQTFCPPLFEIMSAAETIRRVVWNGQVMTAGQNGELLKLKTILEQISETGARSNELFSQSIRDLYETVLSSSLSDAEFVSHLMVDLLDRNLYERSDDCRWWALTPELQVALAAPFKSAETVARLSEILGYINSLYTVYTRIFAYDDTGMIIASSDYTSDGLEVVGTMMDDATFEQVRALRNDQQYYVTPFEKTALYGHRPTYVYHAAIRHPDNAAHMVGGIGIVLDAEPEFSAMLKGALGDKKSTAALFVDRRGRIISSTDATRPAGTSLDIDPALLDMKNGDSASRIVIHDGHYAILGCTMSHGYREFKTSDGYREDVLAVVVRSFGEERRQISHGNSASAVLELDAMAPAGREFATFFIDGALFAMAAEYVQEALPASRIAPMSMGSRTERIGILALQHENESKRFVWVFDLGYLMRGCRSVIDSSSQVIVVNRGTQSIGLLVSELHGVPEFQPSQIVPTPLAAPNTGMLVTEVIQANRGNLLIQSINIDHLFAVLNNEEIPIDPAMKMAA</sequence>
<dbReference type="Gene3D" id="2.40.50.180">
    <property type="entry name" value="CheA-289, Domain 4"/>
    <property type="match status" value="1"/>
</dbReference>
<reference evidence="2 3" key="1">
    <citation type="journal article" date="2007" name="PLoS Genet.">
        <title>A tale of two oxidation states: bacterial colonization of arsenic-rich environments.</title>
        <authorList>
            <person name="Muller D."/>
            <person name="Medigue C."/>
            <person name="Koechler S."/>
            <person name="Barbe V."/>
            <person name="Barakat M."/>
            <person name="Talla E."/>
            <person name="Bonnefoy V."/>
            <person name="Krin E."/>
            <person name="Arsene-Ploetze F."/>
            <person name="Carapito C."/>
            <person name="Chandler M."/>
            <person name="Cournoyer B."/>
            <person name="Cruveiller S."/>
            <person name="Dossat C."/>
            <person name="Duval S."/>
            <person name="Heymann M."/>
            <person name="Leize E."/>
            <person name="Lieutaud A."/>
            <person name="Lievremont D."/>
            <person name="Makita Y."/>
            <person name="Mangenot S."/>
            <person name="Nitschke W."/>
            <person name="Ortet P."/>
            <person name="Perdrial N."/>
            <person name="Schoepp B."/>
            <person name="Siguier N."/>
            <person name="Simeonova D.D."/>
            <person name="Rouy Z."/>
            <person name="Segurens B."/>
            <person name="Turlin E."/>
            <person name="Vallenet D."/>
            <person name="Van Dorsselaer A."/>
            <person name="Weiss S."/>
            <person name="Weissenbach J."/>
            <person name="Lett M.C."/>
            <person name="Danchin A."/>
            <person name="Bertin P.N."/>
        </authorList>
    </citation>
    <scope>NUCLEOTIDE SEQUENCE [LARGE SCALE GENOMIC DNA]</scope>
    <source>
        <strain evidence="3">ULPAs1</strain>
    </source>
</reference>
<protein>
    <recommendedName>
        <fullName evidence="1">CheW-like domain-containing protein</fullName>
    </recommendedName>
</protein>
<name>A4GAM4_HERAR</name>
<dbReference type="EMBL" id="CU207211">
    <property type="protein sequence ID" value="CAL63561.1"/>
    <property type="molecule type" value="Genomic_DNA"/>
</dbReference>
<dbReference type="InterPro" id="IPR036061">
    <property type="entry name" value="CheW-like_dom_sf"/>
</dbReference>
<dbReference type="OrthoDB" id="9814866at2"/>
<accession>A4GAM4</accession>
<proteinExistence type="predicted"/>
<evidence type="ECO:0000313" key="2">
    <source>
        <dbReference type="EMBL" id="CAL63561.1"/>
    </source>
</evidence>
<dbReference type="eggNOG" id="COG0835">
    <property type="taxonomic scope" value="Bacteria"/>
</dbReference>
<dbReference type="GO" id="GO:0007165">
    <property type="term" value="P:signal transduction"/>
    <property type="evidence" value="ECO:0007669"/>
    <property type="project" value="InterPro"/>
</dbReference>
<feature type="domain" description="CheW-like" evidence="1">
    <location>
        <begin position="692"/>
        <end position="839"/>
    </location>
</feature>
<dbReference type="InterPro" id="IPR002545">
    <property type="entry name" value="CheW-lke_dom"/>
</dbReference>
<dbReference type="PROSITE" id="PS50851">
    <property type="entry name" value="CHEW"/>
    <property type="match status" value="1"/>
</dbReference>
<dbReference type="Gene3D" id="2.30.30.40">
    <property type="entry name" value="SH3 Domains"/>
    <property type="match status" value="1"/>
</dbReference>
<dbReference type="STRING" id="204773.HEAR3460"/>
<keyword evidence="3" id="KW-1185">Reference proteome</keyword>
<dbReference type="HOGENOM" id="CLU_015621_0_0_4"/>
<dbReference type="SUPFAM" id="SSF50341">
    <property type="entry name" value="CheW-like"/>
    <property type="match status" value="1"/>
</dbReference>
<dbReference type="KEGG" id="har:HEAR3460"/>
<evidence type="ECO:0000259" key="1">
    <source>
        <dbReference type="PROSITE" id="PS50851"/>
    </source>
</evidence>
<evidence type="ECO:0000313" key="3">
    <source>
        <dbReference type="Proteomes" id="UP000006697"/>
    </source>
</evidence>
<dbReference type="GO" id="GO:0006935">
    <property type="term" value="P:chemotaxis"/>
    <property type="evidence" value="ECO:0007669"/>
    <property type="project" value="InterPro"/>
</dbReference>
<organism evidence="2 3">
    <name type="scientific">Herminiimonas arsenicoxydans</name>
    <dbReference type="NCBI Taxonomy" id="204773"/>
    <lineage>
        <taxon>Bacteria</taxon>
        <taxon>Pseudomonadati</taxon>
        <taxon>Pseudomonadota</taxon>
        <taxon>Betaproteobacteria</taxon>
        <taxon>Burkholderiales</taxon>
        <taxon>Oxalobacteraceae</taxon>
        <taxon>Herminiimonas</taxon>
    </lineage>
</organism>
<dbReference type="SMART" id="SM00260">
    <property type="entry name" value="CheW"/>
    <property type="match status" value="1"/>
</dbReference>
<gene>
    <name evidence="2" type="ordered locus">HEAR3460</name>
</gene>
<dbReference type="Proteomes" id="UP000006697">
    <property type="component" value="Chromosome"/>
</dbReference>
<dbReference type="Pfam" id="PF01584">
    <property type="entry name" value="CheW"/>
    <property type="match status" value="1"/>
</dbReference>
<dbReference type="AlphaFoldDB" id="A4GAM4"/>